<evidence type="ECO:0000313" key="3">
    <source>
        <dbReference type="Proteomes" id="UP000185895"/>
    </source>
</evidence>
<dbReference type="Pfam" id="PF13524">
    <property type="entry name" value="Glyco_trans_1_2"/>
    <property type="match status" value="1"/>
</dbReference>
<dbReference type="Proteomes" id="UP000185895">
    <property type="component" value="Unassembled WGS sequence"/>
</dbReference>
<accession>A0A1E7RD54</accession>
<feature type="domain" description="Spore protein YkvP/CgeB glycosyl transferase-like" evidence="1">
    <location>
        <begin position="202"/>
        <end position="341"/>
    </location>
</feature>
<gene>
    <name evidence="2" type="ORF">BJI46_01545</name>
</gene>
<keyword evidence="3" id="KW-1185">Reference proteome</keyword>
<dbReference type="EMBL" id="MKKK01000012">
    <property type="protein sequence ID" value="OEY97278.1"/>
    <property type="molecule type" value="Genomic_DNA"/>
</dbReference>
<dbReference type="AlphaFoldDB" id="A0A1E7RD54"/>
<sequence>MKVLSIANLSNYGEANTALHRHRALCKIYPNQVDEFDFKFKFRLINKIFRKIFLKGFNLSYTGTSLYNKKIIDKVQGNNYEIVWIDKGIFIKPSTLKYIKDNFPSILIIGYSPDEMTQRHNQSADFLASLEYYDAYITTKSYAIQNLKKLGAKRVYFVNNAFEPTFHFPRNITKLDIKLLGGDIGFIGTWEQERADSIVFLAEKGLNIRVWGGGKWLKYKGKYKNLIIEDKGLFSENYSKALVGFKINLCFLRKINFDQQTTRSIEIPASGGFMLAERTAEHLNLFEEDKEAVFFDSNEELYEQCLYYLNHENERESIRQAGYQKCLDAGYSNEATLARVLKEILKDHHAD</sequence>
<dbReference type="InterPro" id="IPR055259">
    <property type="entry name" value="YkvP/CgeB_Glyco_trans-like"/>
</dbReference>
<dbReference type="STRING" id="1262585.BJI46_01545"/>
<protein>
    <recommendedName>
        <fullName evidence="1">Spore protein YkvP/CgeB glycosyl transferase-like domain-containing protein</fullName>
    </recommendedName>
</protein>
<evidence type="ECO:0000259" key="1">
    <source>
        <dbReference type="Pfam" id="PF13524"/>
    </source>
</evidence>
<comment type="caution">
    <text evidence="2">The sequence shown here is derived from an EMBL/GenBank/DDBJ whole genome shotgun (WGS) entry which is preliminary data.</text>
</comment>
<proteinExistence type="predicted"/>
<reference evidence="2 3" key="1">
    <citation type="submission" date="2016-09" db="EMBL/GenBank/DDBJ databases">
        <authorList>
            <person name="Capua I."/>
            <person name="De Benedictis P."/>
            <person name="Joannis T."/>
            <person name="Lombin L.H."/>
            <person name="Cattoli G."/>
        </authorList>
    </citation>
    <scope>NUCLEOTIDE SEQUENCE [LARGE SCALE GENOMIC DNA]</scope>
    <source>
        <strain evidence="2 3">ANC 4671</strain>
    </source>
</reference>
<dbReference type="OrthoDB" id="110463at2"/>
<name>A0A1E7RD54_9GAMM</name>
<evidence type="ECO:0000313" key="2">
    <source>
        <dbReference type="EMBL" id="OEY97278.1"/>
    </source>
</evidence>
<organism evidence="2 3">
    <name type="scientific">Acinetobacter qingfengensis</name>
    <dbReference type="NCBI Taxonomy" id="1262585"/>
    <lineage>
        <taxon>Bacteria</taxon>
        <taxon>Pseudomonadati</taxon>
        <taxon>Pseudomonadota</taxon>
        <taxon>Gammaproteobacteria</taxon>
        <taxon>Moraxellales</taxon>
        <taxon>Moraxellaceae</taxon>
        <taxon>Acinetobacter</taxon>
    </lineage>
</organism>